<protein>
    <submittedName>
        <fullName evidence="1">Uncharacterized protein</fullName>
    </submittedName>
</protein>
<dbReference type="Proteomes" id="UP001153076">
    <property type="component" value="Unassembled WGS sequence"/>
</dbReference>
<sequence length="238" mass="26981">MANYVRESFIWRWRSASCPPRPLPEDFHALCLRFSLSKAEGTTADFELPEIVQVTFYAMLLNEAVELGVTHDFTVESMKSSLVGLRWSTFDVWMGCVNHVLRAARLQRPADEVEVQPRAPSKHYLFLYIMPSSYLSSGDVPEGFAGPQVEALHPQFPSLLAFIDGQVVANIPRRNKCREPKRIPYTVPRFEQGIPSWSNYEYSSTPSILSLEVEVRRMAKTKSTPCIRSPDEPLAKGT</sequence>
<dbReference type="EMBL" id="JAKOGI010001911">
    <property type="protein sequence ID" value="KAJ8423646.1"/>
    <property type="molecule type" value="Genomic_DNA"/>
</dbReference>
<evidence type="ECO:0000313" key="2">
    <source>
        <dbReference type="Proteomes" id="UP001153076"/>
    </source>
</evidence>
<comment type="caution">
    <text evidence="1">The sequence shown here is derived from an EMBL/GenBank/DDBJ whole genome shotgun (WGS) entry which is preliminary data.</text>
</comment>
<proteinExistence type="predicted"/>
<keyword evidence="2" id="KW-1185">Reference proteome</keyword>
<accession>A0A9Q1GQS9</accession>
<dbReference type="AlphaFoldDB" id="A0A9Q1GQS9"/>
<evidence type="ECO:0000313" key="1">
    <source>
        <dbReference type="EMBL" id="KAJ8423646.1"/>
    </source>
</evidence>
<organism evidence="1 2">
    <name type="scientific">Carnegiea gigantea</name>
    <dbReference type="NCBI Taxonomy" id="171969"/>
    <lineage>
        <taxon>Eukaryota</taxon>
        <taxon>Viridiplantae</taxon>
        <taxon>Streptophyta</taxon>
        <taxon>Embryophyta</taxon>
        <taxon>Tracheophyta</taxon>
        <taxon>Spermatophyta</taxon>
        <taxon>Magnoliopsida</taxon>
        <taxon>eudicotyledons</taxon>
        <taxon>Gunneridae</taxon>
        <taxon>Pentapetalae</taxon>
        <taxon>Caryophyllales</taxon>
        <taxon>Cactineae</taxon>
        <taxon>Cactaceae</taxon>
        <taxon>Cactoideae</taxon>
        <taxon>Echinocereeae</taxon>
        <taxon>Carnegiea</taxon>
    </lineage>
</organism>
<gene>
    <name evidence="1" type="ORF">Cgig2_006677</name>
</gene>
<reference evidence="1" key="1">
    <citation type="submission" date="2022-04" db="EMBL/GenBank/DDBJ databases">
        <title>Carnegiea gigantea Genome sequencing and assembly v2.</title>
        <authorList>
            <person name="Copetti D."/>
            <person name="Sanderson M.J."/>
            <person name="Burquez A."/>
            <person name="Wojciechowski M.F."/>
        </authorList>
    </citation>
    <scope>NUCLEOTIDE SEQUENCE</scope>
    <source>
        <strain evidence="1">SGP5-SGP5p</strain>
        <tissue evidence="1">Aerial part</tissue>
    </source>
</reference>
<name>A0A9Q1GQS9_9CARY</name>